<dbReference type="EMBL" id="CAADIC010000012">
    <property type="protein sequence ID" value="VFR29772.1"/>
    <property type="molecule type" value="Genomic_DNA"/>
</dbReference>
<gene>
    <name evidence="1" type="ORF">ANDA3_2833</name>
    <name evidence="2" type="ORF">DAR3_2699</name>
</gene>
<sequence>MDDLLQLEAHLKVLRLLENNPELSQREMAEALGVSVGKANYCVRALLDKGLIKMKNFRNSRNKLAYAYLLTPAGFTAKADLSARFLKVKMAEYEALQREISLLRKDSVLVKDSERRFG</sequence>
<name>A0A484PUG4_9ZZZZ</name>
<protein>
    <submittedName>
        <fullName evidence="1">Transcriptional regulator, MarR family</fullName>
    </submittedName>
</protein>
<dbReference type="EMBL" id="CAADIJ010000008">
    <property type="protein sequence ID" value="VFR67694.1"/>
    <property type="molecule type" value="Genomic_DNA"/>
</dbReference>
<dbReference type="SUPFAM" id="SSF46785">
    <property type="entry name" value="Winged helix' DNA-binding domain"/>
    <property type="match status" value="1"/>
</dbReference>
<evidence type="ECO:0000313" key="1">
    <source>
        <dbReference type="EMBL" id="VFR29772.1"/>
    </source>
</evidence>
<reference evidence="1" key="1">
    <citation type="submission" date="2019-03" db="EMBL/GenBank/DDBJ databases">
        <authorList>
            <person name="Danneels B."/>
        </authorList>
    </citation>
    <scope>NUCLEOTIDE SEQUENCE</scope>
</reference>
<organism evidence="1">
    <name type="scientific">plant metagenome</name>
    <dbReference type="NCBI Taxonomy" id="1297885"/>
    <lineage>
        <taxon>unclassified sequences</taxon>
        <taxon>metagenomes</taxon>
        <taxon>organismal metagenomes</taxon>
    </lineage>
</organism>
<evidence type="ECO:0000313" key="2">
    <source>
        <dbReference type="EMBL" id="VFR67694.1"/>
    </source>
</evidence>
<dbReference type="NCBIfam" id="TIGR04176">
    <property type="entry name" value="MarR_EPS"/>
    <property type="match status" value="1"/>
</dbReference>
<dbReference type="Pfam" id="PF13412">
    <property type="entry name" value="HTH_24"/>
    <property type="match status" value="1"/>
</dbReference>
<dbReference type="InterPro" id="IPR036390">
    <property type="entry name" value="WH_DNA-bd_sf"/>
</dbReference>
<dbReference type="AlphaFoldDB" id="A0A484PUG4"/>
<dbReference type="InterPro" id="IPR036388">
    <property type="entry name" value="WH-like_DNA-bd_sf"/>
</dbReference>
<dbReference type="InterPro" id="IPR026433">
    <property type="entry name" value="MarR_EPS"/>
</dbReference>
<accession>A0A484PUG4</accession>
<dbReference type="Gene3D" id="1.10.10.10">
    <property type="entry name" value="Winged helix-like DNA-binding domain superfamily/Winged helix DNA-binding domain"/>
    <property type="match status" value="1"/>
</dbReference>
<proteinExistence type="predicted"/>